<organism evidence="1 3">
    <name type="scientific">Anaerotruncus colihominis</name>
    <dbReference type="NCBI Taxonomy" id="169435"/>
    <lineage>
        <taxon>Bacteria</taxon>
        <taxon>Bacillati</taxon>
        <taxon>Bacillota</taxon>
        <taxon>Clostridia</taxon>
        <taxon>Eubacteriales</taxon>
        <taxon>Oscillospiraceae</taxon>
        <taxon>Anaerotruncus</taxon>
    </lineage>
</organism>
<gene>
    <name evidence="2" type="ORF">B5F11_18890</name>
    <name evidence="1" type="ORF">ERS852551_02865</name>
</gene>
<proteinExistence type="predicted"/>
<dbReference type="InterPro" id="IPR006498">
    <property type="entry name" value="Tail_tube"/>
</dbReference>
<protein>
    <submittedName>
        <fullName evidence="1">Phage major tail tube protein</fullName>
    </submittedName>
    <submittedName>
        <fullName evidence="2">Protoporphyrinogen oxidase</fullName>
    </submittedName>
</protein>
<sequence length="169" mass="18275">MALWLDLKGPVLADTVYRNGVLVGKDVTVTLPAVNFVTHDHKAMGTVTLPVPGQIEAMEMTITKIGVDLGLGRMIALKNETFEFRWAQDVVKADGTSSPEGCKAFVHGVPKGIPGIGLEPGTASENEISLAVNRYQLYVAGEEYFLIDPLKGTQRILGVDYAKNIMSML</sequence>
<dbReference type="AlphaFoldDB" id="A0A174T623"/>
<dbReference type="RefSeq" id="WP_006876230.1">
    <property type="nucleotide sequence ID" value="NZ_CP102255.1"/>
</dbReference>
<dbReference type="Pfam" id="PF04985">
    <property type="entry name" value="Phage_tube"/>
    <property type="match status" value="1"/>
</dbReference>
<dbReference type="OrthoDB" id="1854877at2"/>
<evidence type="ECO:0000313" key="4">
    <source>
        <dbReference type="Proteomes" id="UP000196386"/>
    </source>
</evidence>
<evidence type="ECO:0000313" key="3">
    <source>
        <dbReference type="Proteomes" id="UP000095765"/>
    </source>
</evidence>
<accession>A0A174T623</accession>
<dbReference type="Proteomes" id="UP000095765">
    <property type="component" value="Unassembled WGS sequence"/>
</dbReference>
<reference evidence="1 3" key="1">
    <citation type="submission" date="2015-09" db="EMBL/GenBank/DDBJ databases">
        <authorList>
            <consortium name="Pathogen Informatics"/>
        </authorList>
    </citation>
    <scope>NUCLEOTIDE SEQUENCE [LARGE SCALE GENOMIC DNA]</scope>
    <source>
        <strain evidence="1 3">2789STDY5834939</strain>
    </source>
</reference>
<dbReference type="EMBL" id="CZBE01000022">
    <property type="protein sequence ID" value="CUQ03991.1"/>
    <property type="molecule type" value="Genomic_DNA"/>
</dbReference>
<dbReference type="EMBL" id="NFKP01000037">
    <property type="protein sequence ID" value="OUP66963.1"/>
    <property type="molecule type" value="Genomic_DNA"/>
</dbReference>
<reference evidence="2" key="3">
    <citation type="journal article" date="2018" name="BMC Genomics">
        <title>Whole genome sequencing and function prediction of 133 gut anaerobes isolated from chicken caecum in pure cultures.</title>
        <authorList>
            <person name="Medvecky M."/>
            <person name="Cejkova D."/>
            <person name="Polansky O."/>
            <person name="Karasova D."/>
            <person name="Kubasova T."/>
            <person name="Cizek A."/>
            <person name="Rychlik I."/>
        </authorList>
    </citation>
    <scope>NUCLEOTIDE SEQUENCE</scope>
    <source>
        <strain evidence="2">An175</strain>
    </source>
</reference>
<name>A0A174T623_9FIRM</name>
<reference evidence="4" key="2">
    <citation type="submission" date="2017-04" db="EMBL/GenBank/DDBJ databases">
        <title>Function of individual gut microbiota members based on whole genome sequencing of pure cultures obtained from chicken caecum.</title>
        <authorList>
            <person name="Medvecky M."/>
            <person name="Cejkova D."/>
            <person name="Polansky O."/>
            <person name="Karasova D."/>
            <person name="Kubasova T."/>
            <person name="Cizek A."/>
            <person name="Rychlik I."/>
        </authorList>
    </citation>
    <scope>NUCLEOTIDE SEQUENCE [LARGE SCALE GENOMIC DNA]</scope>
    <source>
        <strain evidence="4">An175</strain>
    </source>
</reference>
<evidence type="ECO:0000313" key="2">
    <source>
        <dbReference type="EMBL" id="OUP66963.1"/>
    </source>
</evidence>
<evidence type="ECO:0000313" key="1">
    <source>
        <dbReference type="EMBL" id="CUQ03991.1"/>
    </source>
</evidence>
<dbReference type="Proteomes" id="UP000196386">
    <property type="component" value="Unassembled WGS sequence"/>
</dbReference>